<evidence type="ECO:0000256" key="3">
    <source>
        <dbReference type="ARBA" id="ARBA00017562"/>
    </source>
</evidence>
<feature type="compositionally biased region" description="Low complexity" evidence="10">
    <location>
        <begin position="58"/>
        <end position="74"/>
    </location>
</feature>
<dbReference type="PROSITE" id="PS00188">
    <property type="entry name" value="BIOTIN"/>
    <property type="match status" value="1"/>
</dbReference>
<dbReference type="PRINTS" id="PR01071">
    <property type="entry name" value="ACOABIOTINCC"/>
</dbReference>
<dbReference type="NCBIfam" id="TIGR00531">
    <property type="entry name" value="BCCP"/>
    <property type="match status" value="1"/>
</dbReference>
<accession>A0ABP9UWL9</accession>
<feature type="domain" description="Lipoyl-binding" evidence="11">
    <location>
        <begin position="83"/>
        <end position="159"/>
    </location>
</feature>
<dbReference type="SUPFAM" id="SSF51230">
    <property type="entry name" value="Single hybrid motif"/>
    <property type="match status" value="1"/>
</dbReference>
<evidence type="ECO:0000313" key="12">
    <source>
        <dbReference type="EMBL" id="GAA5484263.1"/>
    </source>
</evidence>
<evidence type="ECO:0000256" key="2">
    <source>
        <dbReference type="ARBA" id="ARBA00005194"/>
    </source>
</evidence>
<protein>
    <recommendedName>
        <fullName evidence="3 9">Biotin carboxyl carrier protein of acetyl-CoA carboxylase</fullName>
    </recommendedName>
</protein>
<evidence type="ECO:0000256" key="6">
    <source>
        <dbReference type="ARBA" id="ARBA00023098"/>
    </source>
</evidence>
<feature type="region of interest" description="Disordered" evidence="10">
    <location>
        <begin position="58"/>
        <end position="87"/>
    </location>
</feature>
<evidence type="ECO:0000256" key="5">
    <source>
        <dbReference type="ARBA" id="ARBA00022832"/>
    </source>
</evidence>
<gene>
    <name evidence="12" type="primary">accB</name>
    <name evidence="12" type="ORF">Hsar01_03505</name>
</gene>
<comment type="function">
    <text evidence="1 9">This protein is a component of the acetyl coenzyme A carboxylase complex; first, biotin carboxylase catalyzes the carboxylation of the carrier protein and then the transcarboxylase transfers the carboxyl group to form malonyl-CoA.</text>
</comment>
<evidence type="ECO:0000313" key="13">
    <source>
        <dbReference type="Proteomes" id="UP001476282"/>
    </source>
</evidence>
<evidence type="ECO:0000256" key="1">
    <source>
        <dbReference type="ARBA" id="ARBA00003761"/>
    </source>
</evidence>
<dbReference type="InterPro" id="IPR001882">
    <property type="entry name" value="Biotin_BS"/>
</dbReference>
<keyword evidence="13" id="KW-1185">Reference proteome</keyword>
<keyword evidence="4 9" id="KW-0444">Lipid biosynthesis</keyword>
<keyword evidence="5 9" id="KW-0276">Fatty acid metabolism</keyword>
<name>A0ABP9UWL9_9BACT</name>
<comment type="pathway">
    <text evidence="2 9">Lipid metabolism; fatty acid biosynthesis.</text>
</comment>
<evidence type="ECO:0000256" key="8">
    <source>
        <dbReference type="ARBA" id="ARBA00023267"/>
    </source>
</evidence>
<proteinExistence type="predicted"/>
<dbReference type="Gene3D" id="2.40.50.100">
    <property type="match status" value="1"/>
</dbReference>
<reference evidence="12 13" key="1">
    <citation type="submission" date="2024-02" db="EMBL/GenBank/DDBJ databases">
        <title>Haloferula sargassicola NBRC 104335.</title>
        <authorList>
            <person name="Ichikawa N."/>
            <person name="Katano-Makiyama Y."/>
            <person name="Hidaka K."/>
        </authorList>
    </citation>
    <scope>NUCLEOTIDE SEQUENCE [LARGE SCALE GENOMIC DNA]</scope>
    <source>
        <strain evidence="12 13">NBRC 104335</strain>
    </source>
</reference>
<dbReference type="PROSITE" id="PS50968">
    <property type="entry name" value="BIOTINYL_LIPOYL"/>
    <property type="match status" value="1"/>
</dbReference>
<evidence type="ECO:0000256" key="4">
    <source>
        <dbReference type="ARBA" id="ARBA00022516"/>
    </source>
</evidence>
<dbReference type="PANTHER" id="PTHR45266">
    <property type="entry name" value="OXALOACETATE DECARBOXYLASE ALPHA CHAIN"/>
    <property type="match status" value="1"/>
</dbReference>
<keyword evidence="8 9" id="KW-0092">Biotin</keyword>
<evidence type="ECO:0000256" key="7">
    <source>
        <dbReference type="ARBA" id="ARBA00023160"/>
    </source>
</evidence>
<dbReference type="EMBL" id="BAABRI010000022">
    <property type="protein sequence ID" value="GAA5484263.1"/>
    <property type="molecule type" value="Genomic_DNA"/>
</dbReference>
<dbReference type="Pfam" id="PF00364">
    <property type="entry name" value="Biotin_lipoyl"/>
    <property type="match status" value="1"/>
</dbReference>
<dbReference type="InterPro" id="IPR001249">
    <property type="entry name" value="AcCoA_biotinCC"/>
</dbReference>
<evidence type="ECO:0000256" key="10">
    <source>
        <dbReference type="SAM" id="MobiDB-lite"/>
    </source>
</evidence>
<organism evidence="12 13">
    <name type="scientific">Haloferula sargassicola</name>
    <dbReference type="NCBI Taxonomy" id="490096"/>
    <lineage>
        <taxon>Bacteria</taxon>
        <taxon>Pseudomonadati</taxon>
        <taxon>Verrucomicrobiota</taxon>
        <taxon>Verrucomicrobiia</taxon>
        <taxon>Verrucomicrobiales</taxon>
        <taxon>Verrucomicrobiaceae</taxon>
        <taxon>Haloferula</taxon>
    </lineage>
</organism>
<dbReference type="RefSeq" id="WP_353568360.1">
    <property type="nucleotide sequence ID" value="NZ_BAABRI010000022.1"/>
</dbReference>
<keyword evidence="7 9" id="KW-0275">Fatty acid biosynthesis</keyword>
<dbReference type="InterPro" id="IPR000089">
    <property type="entry name" value="Biotin_lipoyl"/>
</dbReference>
<dbReference type="PANTHER" id="PTHR45266:SF3">
    <property type="entry name" value="OXALOACETATE DECARBOXYLASE ALPHA CHAIN"/>
    <property type="match status" value="1"/>
</dbReference>
<dbReference type="Proteomes" id="UP001476282">
    <property type="component" value="Unassembled WGS sequence"/>
</dbReference>
<keyword evidence="6 9" id="KW-0443">Lipid metabolism</keyword>
<evidence type="ECO:0000259" key="11">
    <source>
        <dbReference type="PROSITE" id="PS50968"/>
    </source>
</evidence>
<dbReference type="CDD" id="cd06850">
    <property type="entry name" value="biotinyl_domain"/>
    <property type="match status" value="1"/>
</dbReference>
<dbReference type="InterPro" id="IPR050709">
    <property type="entry name" value="Biotin_Carboxyl_Carrier/Decarb"/>
</dbReference>
<dbReference type="InterPro" id="IPR011053">
    <property type="entry name" value="Single_hybrid_motif"/>
</dbReference>
<comment type="caution">
    <text evidence="12">The sequence shown here is derived from an EMBL/GenBank/DDBJ whole genome shotgun (WGS) entry which is preliminary data.</text>
</comment>
<sequence>MELKELRKIVELMNEHGLTYFDMSKDGFHLKLKKGQDLESLKSLMSALPMGYAAAPAPMQTPAPAASPVQAAAPTESGPASDGEPITSPMVGTFYRKPSPDAENFISVGDTISDGQTLCIIEAMKVMNEIKAERSGTITAILVDDGTPVQFGDTLFTIK</sequence>
<evidence type="ECO:0000256" key="9">
    <source>
        <dbReference type="RuleBase" id="RU364072"/>
    </source>
</evidence>